<feature type="signal peptide" evidence="2">
    <location>
        <begin position="1"/>
        <end position="22"/>
    </location>
</feature>
<name>A0A0P1BAS7_9BASI</name>
<evidence type="ECO:0000256" key="2">
    <source>
        <dbReference type="SAM" id="SignalP"/>
    </source>
</evidence>
<organism evidence="3 4">
    <name type="scientific">Ceraceosorus bombacis</name>
    <dbReference type="NCBI Taxonomy" id="401625"/>
    <lineage>
        <taxon>Eukaryota</taxon>
        <taxon>Fungi</taxon>
        <taxon>Dikarya</taxon>
        <taxon>Basidiomycota</taxon>
        <taxon>Ustilaginomycotina</taxon>
        <taxon>Exobasidiomycetes</taxon>
        <taxon>Ceraceosorales</taxon>
        <taxon>Ceraceosoraceae</taxon>
        <taxon>Ceraceosorus</taxon>
    </lineage>
</organism>
<dbReference type="AlphaFoldDB" id="A0A0P1BAS7"/>
<evidence type="ECO:0008006" key="5">
    <source>
        <dbReference type="Google" id="ProtNLM"/>
    </source>
</evidence>
<keyword evidence="4" id="KW-1185">Reference proteome</keyword>
<protein>
    <recommendedName>
        <fullName evidence="5">RxLR-like protein</fullName>
    </recommendedName>
</protein>
<sequence length="160" mass="17755">MRTLACSLVACIFFALLVLSQAGPLSSEMRSANAVWYGATSARDAQVSTQRRPLSPRKEVQGGSSSLGWPLRLESLRLKGLERFELYSDASSTRTSFSDGEESSVPKSIKGIVWQSKESTPPLGRTEFAKVLREPEMDPASRWPASKWRISKLQGYKPYP</sequence>
<evidence type="ECO:0000313" key="3">
    <source>
        <dbReference type="EMBL" id="CEH12216.1"/>
    </source>
</evidence>
<feature type="chain" id="PRO_5006059348" description="RxLR-like protein" evidence="2">
    <location>
        <begin position="23"/>
        <end position="160"/>
    </location>
</feature>
<dbReference type="Proteomes" id="UP000054845">
    <property type="component" value="Unassembled WGS sequence"/>
</dbReference>
<keyword evidence="2" id="KW-0732">Signal</keyword>
<evidence type="ECO:0000256" key="1">
    <source>
        <dbReference type="SAM" id="MobiDB-lite"/>
    </source>
</evidence>
<proteinExistence type="predicted"/>
<feature type="region of interest" description="Disordered" evidence="1">
    <location>
        <begin position="47"/>
        <end position="66"/>
    </location>
</feature>
<evidence type="ECO:0000313" key="4">
    <source>
        <dbReference type="Proteomes" id="UP000054845"/>
    </source>
</evidence>
<dbReference type="EMBL" id="CCYA01000118">
    <property type="protein sequence ID" value="CEH12216.1"/>
    <property type="molecule type" value="Genomic_DNA"/>
</dbReference>
<accession>A0A0P1BAS7</accession>
<reference evidence="3 4" key="1">
    <citation type="submission" date="2014-09" db="EMBL/GenBank/DDBJ databases">
        <authorList>
            <person name="Magalhaes I.L.F."/>
            <person name="Oliveira U."/>
            <person name="Santos F.R."/>
            <person name="Vidigal T.H.D.A."/>
            <person name="Brescovit A.D."/>
            <person name="Santos A.J."/>
        </authorList>
    </citation>
    <scope>NUCLEOTIDE SEQUENCE [LARGE SCALE GENOMIC DNA]</scope>
</reference>